<dbReference type="Gene3D" id="3.40.50.10330">
    <property type="entry name" value="Probable inorganic polyphosphate/atp-NAD kinase, domain 1"/>
    <property type="match status" value="1"/>
</dbReference>
<dbReference type="PANTHER" id="PTHR20275">
    <property type="entry name" value="NAD KINASE"/>
    <property type="match status" value="1"/>
</dbReference>
<dbReference type="PANTHER" id="PTHR20275:SF0">
    <property type="entry name" value="NAD KINASE"/>
    <property type="match status" value="1"/>
</dbReference>
<evidence type="ECO:0000313" key="5">
    <source>
        <dbReference type="EMBL" id="SUZ65984.1"/>
    </source>
</evidence>
<dbReference type="SUPFAM" id="SSF111331">
    <property type="entry name" value="NAD kinase/diacylglycerol kinase-like"/>
    <property type="match status" value="1"/>
</dbReference>
<gene>
    <name evidence="5" type="ORF">METZ01_LOCUS18838</name>
</gene>
<keyword evidence="1" id="KW-0808">Transferase</keyword>
<dbReference type="InterPro" id="IPR002504">
    <property type="entry name" value="NADK"/>
</dbReference>
<evidence type="ECO:0000256" key="4">
    <source>
        <dbReference type="ARBA" id="ARBA00023027"/>
    </source>
</evidence>
<dbReference type="Gene3D" id="2.60.200.30">
    <property type="entry name" value="Probable inorganic polyphosphate/atp-NAD kinase, domain 2"/>
    <property type="match status" value="1"/>
</dbReference>
<evidence type="ECO:0000256" key="1">
    <source>
        <dbReference type="ARBA" id="ARBA00022679"/>
    </source>
</evidence>
<dbReference type="GO" id="GO:0006741">
    <property type="term" value="P:NADP+ biosynthetic process"/>
    <property type="evidence" value="ECO:0007669"/>
    <property type="project" value="InterPro"/>
</dbReference>
<dbReference type="Pfam" id="PF01513">
    <property type="entry name" value="NAD_kinase"/>
    <property type="match status" value="1"/>
</dbReference>
<dbReference type="GO" id="GO:0019674">
    <property type="term" value="P:NAD+ metabolic process"/>
    <property type="evidence" value="ECO:0007669"/>
    <property type="project" value="InterPro"/>
</dbReference>
<dbReference type="InterPro" id="IPR017438">
    <property type="entry name" value="ATP-NAD_kinase_N"/>
</dbReference>
<keyword evidence="3" id="KW-0521">NADP</keyword>
<evidence type="ECO:0000256" key="2">
    <source>
        <dbReference type="ARBA" id="ARBA00022777"/>
    </source>
</evidence>
<dbReference type="Pfam" id="PF20143">
    <property type="entry name" value="NAD_kinase_C"/>
    <property type="match status" value="1"/>
</dbReference>
<name>A0A381PH58_9ZZZZ</name>
<organism evidence="5">
    <name type="scientific">marine metagenome</name>
    <dbReference type="NCBI Taxonomy" id="408172"/>
    <lineage>
        <taxon>unclassified sequences</taxon>
        <taxon>metagenomes</taxon>
        <taxon>ecological metagenomes</taxon>
    </lineage>
</organism>
<evidence type="ECO:0000256" key="3">
    <source>
        <dbReference type="ARBA" id="ARBA00022857"/>
    </source>
</evidence>
<reference evidence="5" key="1">
    <citation type="submission" date="2018-05" db="EMBL/GenBank/DDBJ databases">
        <authorList>
            <person name="Lanie J.A."/>
            <person name="Ng W.-L."/>
            <person name="Kazmierczak K.M."/>
            <person name="Andrzejewski T.M."/>
            <person name="Davidsen T.M."/>
            <person name="Wayne K.J."/>
            <person name="Tettelin H."/>
            <person name="Glass J.I."/>
            <person name="Rusch D."/>
            <person name="Podicherti R."/>
            <person name="Tsui H.-C.T."/>
            <person name="Winkler M.E."/>
        </authorList>
    </citation>
    <scope>NUCLEOTIDE SEQUENCE</scope>
</reference>
<dbReference type="InterPro" id="IPR016064">
    <property type="entry name" value="NAD/diacylglycerol_kinase_sf"/>
</dbReference>
<sequence length="280" mass="29893">MMLHPDRVEAVELATQIASYLNDSGHAVRLLEKEAAVIDRSEFQSAEEEFTKGADLAVSVGGDGTMLRTFELFAAHDVPVLGVNVGHLGYLTEFEADDAQNAIGLALAGDLPVEERLMVEARIERSDGGTEGGWIGLNEAVLEKKAQGHTVRLEVTIDGSPFATYAGDGLIVSTPTGSTAYNLSARGSIVAPTHWSLQLTPVAPHMLFDRSLVLRPDTEIRISVVGEREANLSVDGRSVAALSDSDVMIATCSDTIARVVTSGSGSFQQVLKQKFGLKDR</sequence>
<dbReference type="GO" id="GO:0003951">
    <property type="term" value="F:NAD+ kinase activity"/>
    <property type="evidence" value="ECO:0007669"/>
    <property type="project" value="InterPro"/>
</dbReference>
<accession>A0A381PH58</accession>
<dbReference type="InterPro" id="IPR017437">
    <property type="entry name" value="ATP-NAD_kinase_PpnK-typ_C"/>
</dbReference>
<evidence type="ECO:0008006" key="6">
    <source>
        <dbReference type="Google" id="ProtNLM"/>
    </source>
</evidence>
<dbReference type="HAMAP" id="MF_00361">
    <property type="entry name" value="NAD_kinase"/>
    <property type="match status" value="1"/>
</dbReference>
<dbReference type="AlphaFoldDB" id="A0A381PH58"/>
<dbReference type="EMBL" id="UINC01000972">
    <property type="protein sequence ID" value="SUZ65984.1"/>
    <property type="molecule type" value="Genomic_DNA"/>
</dbReference>
<keyword evidence="2" id="KW-0418">Kinase</keyword>
<protein>
    <recommendedName>
        <fullName evidence="6">NAD kinase</fullName>
    </recommendedName>
</protein>
<keyword evidence="4" id="KW-0520">NAD</keyword>
<proteinExistence type="inferred from homology"/>